<reference evidence="3 4" key="1">
    <citation type="submission" date="2017-07" db="EMBL/GenBank/DDBJ databases">
        <authorList>
            <person name="Talla V."/>
            <person name="Backstrom N."/>
        </authorList>
    </citation>
    <scope>NUCLEOTIDE SEQUENCE [LARGE SCALE GENOMIC DNA]</scope>
</reference>
<feature type="compositionally biased region" description="Basic and acidic residues" evidence="1">
    <location>
        <begin position="246"/>
        <end position="265"/>
    </location>
</feature>
<evidence type="ECO:0000256" key="1">
    <source>
        <dbReference type="SAM" id="MobiDB-lite"/>
    </source>
</evidence>
<sequence length="287" mass="32950">MPQVFQVLRCYKCLVFQLCEEKQSMKRHYGIGTNKECRMHVQKLNMIQGDQADAINYYSSGDNDSDNCDSNNKSNALNTLNNKTIGTKSKWLEYIDENVESTTDEPMYLEGIEVVLDVPIKGKKKKLNTTKIKSTENDNICNSYLTTKSQSNNFKIHKENYLIPGSSKITELKDLNKNSINNCLKRQQHHKVINPQSDQLSKWTKFIDTRESKKSETKSQINRNFNKDTVSPKKGNPAVLPTNNPSEEKLPKLHPKENKQFENHSTKTLSNLFTLTSDDNLDEILNI</sequence>
<evidence type="ECO:0000259" key="2">
    <source>
        <dbReference type="Pfam" id="PF15749"/>
    </source>
</evidence>
<evidence type="ECO:0000313" key="4">
    <source>
        <dbReference type="Proteomes" id="UP000324832"/>
    </source>
</evidence>
<organism evidence="3 4">
    <name type="scientific">Leptidea sinapis</name>
    <dbReference type="NCBI Taxonomy" id="189913"/>
    <lineage>
        <taxon>Eukaryota</taxon>
        <taxon>Metazoa</taxon>
        <taxon>Ecdysozoa</taxon>
        <taxon>Arthropoda</taxon>
        <taxon>Hexapoda</taxon>
        <taxon>Insecta</taxon>
        <taxon>Pterygota</taxon>
        <taxon>Neoptera</taxon>
        <taxon>Endopterygota</taxon>
        <taxon>Lepidoptera</taxon>
        <taxon>Glossata</taxon>
        <taxon>Ditrysia</taxon>
        <taxon>Papilionoidea</taxon>
        <taxon>Pieridae</taxon>
        <taxon>Dismorphiinae</taxon>
        <taxon>Leptidea</taxon>
    </lineage>
</organism>
<dbReference type="GO" id="GO:0007095">
    <property type="term" value="P:mitotic G2 DNA damage checkpoint signaling"/>
    <property type="evidence" value="ECO:0007669"/>
    <property type="project" value="TreeGrafter"/>
</dbReference>
<feature type="domain" description="MRN complex-interacting protein N-terminal" evidence="2">
    <location>
        <begin position="15"/>
        <end position="94"/>
    </location>
</feature>
<dbReference type="PANTHER" id="PTHR15863">
    <property type="entry name" value="MRN COMPLEX-INTERACTING PROTEIN"/>
    <property type="match status" value="1"/>
</dbReference>
<dbReference type="InterPro" id="IPR032739">
    <property type="entry name" value="MRNIP"/>
</dbReference>
<keyword evidence="4" id="KW-1185">Reference proteome</keyword>
<feature type="compositionally biased region" description="Polar residues" evidence="1">
    <location>
        <begin position="218"/>
        <end position="229"/>
    </location>
</feature>
<gene>
    <name evidence="3" type="ORF">LSINAPIS_LOCUS1459</name>
</gene>
<evidence type="ECO:0000313" key="3">
    <source>
        <dbReference type="EMBL" id="VVC87974.1"/>
    </source>
</evidence>
<dbReference type="Proteomes" id="UP000324832">
    <property type="component" value="Unassembled WGS sequence"/>
</dbReference>
<accession>A0A5E4PS93</accession>
<dbReference type="Pfam" id="PF15749">
    <property type="entry name" value="MRNIP"/>
    <property type="match status" value="1"/>
</dbReference>
<dbReference type="GO" id="GO:0005634">
    <property type="term" value="C:nucleus"/>
    <property type="evidence" value="ECO:0007669"/>
    <property type="project" value="TreeGrafter"/>
</dbReference>
<feature type="region of interest" description="Disordered" evidence="1">
    <location>
        <begin position="212"/>
        <end position="265"/>
    </location>
</feature>
<proteinExistence type="predicted"/>
<dbReference type="PANTHER" id="PTHR15863:SF2">
    <property type="entry name" value="MRN COMPLEX-INTERACTING PROTEIN"/>
    <property type="match status" value="1"/>
</dbReference>
<dbReference type="AlphaFoldDB" id="A0A5E4PS93"/>
<dbReference type="InterPro" id="IPR049472">
    <property type="entry name" value="MRNIP_N"/>
</dbReference>
<dbReference type="GO" id="GO:0003682">
    <property type="term" value="F:chromatin binding"/>
    <property type="evidence" value="ECO:0007669"/>
    <property type="project" value="TreeGrafter"/>
</dbReference>
<dbReference type="EMBL" id="FZQP02000226">
    <property type="protein sequence ID" value="VVC87974.1"/>
    <property type="molecule type" value="Genomic_DNA"/>
</dbReference>
<name>A0A5E4PS93_9NEOP</name>
<protein>
    <recommendedName>
        <fullName evidence="2">MRN complex-interacting protein N-terminal domain-containing protein</fullName>
    </recommendedName>
</protein>